<dbReference type="Proteomes" id="UP000327157">
    <property type="component" value="Chromosome 11"/>
</dbReference>
<name>A0A5N5FSS8_9ROSA</name>
<accession>A0A5N5FSS8</accession>
<evidence type="ECO:0000256" key="1">
    <source>
        <dbReference type="SAM" id="MobiDB-lite"/>
    </source>
</evidence>
<evidence type="ECO:0000313" key="5">
    <source>
        <dbReference type="Proteomes" id="UP000327157"/>
    </source>
</evidence>
<evidence type="ECO:0000259" key="3">
    <source>
        <dbReference type="Pfam" id="PF12041"/>
    </source>
</evidence>
<feature type="domain" description="Transcriptional factor DELLA N-terminal" evidence="3">
    <location>
        <begin position="189"/>
        <end position="218"/>
    </location>
</feature>
<feature type="compositionally biased region" description="Low complexity" evidence="1">
    <location>
        <begin position="293"/>
        <end position="304"/>
    </location>
</feature>
<comment type="caution">
    <text evidence="4">The sequence shown here is derived from an EMBL/GenBank/DDBJ whole genome shotgun (WGS) entry which is preliminary data.</text>
</comment>
<keyword evidence="2" id="KW-0472">Membrane</keyword>
<sequence length="353" mass="38978">MAKEKADKEKKLFVGVVWNYAAELKLLLMAPLILCTLVTLLQFIPSQASSTAPHPPPRWRRCSTPGLAAASRRLPPSISQIKNSRIKIDDFPGGPDGFELVSRFCYDNGRIKLTVSNVCRLQLCPELPCRETTRSPILSLFCCRCNVPLRAGAVQLGVLAACVVVLVPMAMAGYHLSRNKMLFFNSALFITFASDAVLYNPSDLATWVDSLLTEFNHKSPPFSTPSPYQSPPPQSSLCKSMASCKWVPSFFTVLLILPHPSPIRGAGDVLLQWGQRKRSRVSRTEIRAVTDESSSSAQARQASKLQRRDKSMSPPPPPPPLPSSYPAKSVPNSNPARTKYVPQLYSQLELCRL</sequence>
<reference evidence="4 5" key="3">
    <citation type="submission" date="2019-11" db="EMBL/GenBank/DDBJ databases">
        <title>A de novo genome assembly of a pear dwarfing rootstock.</title>
        <authorList>
            <person name="Wang F."/>
            <person name="Wang J."/>
            <person name="Li S."/>
            <person name="Zhang Y."/>
            <person name="Fang M."/>
            <person name="Ma L."/>
            <person name="Zhao Y."/>
            <person name="Jiang S."/>
        </authorList>
    </citation>
    <scope>NUCLEOTIDE SEQUENCE [LARGE SCALE GENOMIC DNA]</scope>
    <source>
        <strain evidence="4">S2</strain>
        <tissue evidence="4">Leaf</tissue>
    </source>
</reference>
<dbReference type="Pfam" id="PF12041">
    <property type="entry name" value="DELLA"/>
    <property type="match status" value="1"/>
</dbReference>
<dbReference type="InterPro" id="IPR021914">
    <property type="entry name" value="TF_DELLA_N"/>
</dbReference>
<dbReference type="Gene3D" id="1.10.10.1290">
    <property type="entry name" value="Transcriptional regulator DELLA, N-terminal domain"/>
    <property type="match status" value="1"/>
</dbReference>
<feature type="transmembrane region" description="Helical" evidence="2">
    <location>
        <begin position="152"/>
        <end position="174"/>
    </location>
</feature>
<dbReference type="EMBL" id="SMOL01000559">
    <property type="protein sequence ID" value="KAB2606149.1"/>
    <property type="molecule type" value="Genomic_DNA"/>
</dbReference>
<protein>
    <submittedName>
        <fullName evidence="4">Espin-like</fullName>
    </submittedName>
</protein>
<evidence type="ECO:0000256" key="2">
    <source>
        <dbReference type="SAM" id="Phobius"/>
    </source>
</evidence>
<keyword evidence="5" id="KW-1185">Reference proteome</keyword>
<keyword evidence="2" id="KW-1133">Transmembrane helix</keyword>
<organism evidence="4 5">
    <name type="scientific">Pyrus ussuriensis x Pyrus communis</name>
    <dbReference type="NCBI Taxonomy" id="2448454"/>
    <lineage>
        <taxon>Eukaryota</taxon>
        <taxon>Viridiplantae</taxon>
        <taxon>Streptophyta</taxon>
        <taxon>Embryophyta</taxon>
        <taxon>Tracheophyta</taxon>
        <taxon>Spermatophyta</taxon>
        <taxon>Magnoliopsida</taxon>
        <taxon>eudicotyledons</taxon>
        <taxon>Gunneridae</taxon>
        <taxon>Pentapetalae</taxon>
        <taxon>rosids</taxon>
        <taxon>fabids</taxon>
        <taxon>Rosales</taxon>
        <taxon>Rosaceae</taxon>
        <taxon>Amygdaloideae</taxon>
        <taxon>Maleae</taxon>
        <taxon>Pyrus</taxon>
    </lineage>
</organism>
<evidence type="ECO:0000313" key="4">
    <source>
        <dbReference type="EMBL" id="KAB2606149.1"/>
    </source>
</evidence>
<proteinExistence type="predicted"/>
<reference evidence="5" key="2">
    <citation type="submission" date="2019-10" db="EMBL/GenBank/DDBJ databases">
        <title>A de novo genome assembly of a pear dwarfing rootstock.</title>
        <authorList>
            <person name="Wang F."/>
            <person name="Wang J."/>
            <person name="Li S."/>
            <person name="Zhang Y."/>
            <person name="Fang M."/>
            <person name="Ma L."/>
            <person name="Zhao Y."/>
            <person name="Jiang S."/>
        </authorList>
    </citation>
    <scope>NUCLEOTIDE SEQUENCE [LARGE SCALE GENOMIC DNA]</scope>
</reference>
<feature type="compositionally biased region" description="Pro residues" evidence="1">
    <location>
        <begin position="313"/>
        <end position="323"/>
    </location>
</feature>
<dbReference type="InterPro" id="IPR038088">
    <property type="entry name" value="DELLA_N_sf"/>
</dbReference>
<dbReference type="AlphaFoldDB" id="A0A5N5FSS8"/>
<keyword evidence="2" id="KW-0812">Transmembrane</keyword>
<reference evidence="4 5" key="1">
    <citation type="submission" date="2019-09" db="EMBL/GenBank/DDBJ databases">
        <authorList>
            <person name="Ou C."/>
        </authorList>
    </citation>
    <scope>NUCLEOTIDE SEQUENCE [LARGE SCALE GENOMIC DNA]</scope>
    <source>
        <strain evidence="4">S2</strain>
        <tissue evidence="4">Leaf</tissue>
    </source>
</reference>
<feature type="region of interest" description="Disordered" evidence="1">
    <location>
        <begin position="281"/>
        <end position="338"/>
    </location>
</feature>
<gene>
    <name evidence="4" type="ORF">D8674_005866</name>
</gene>